<name>A0A0V0GV90_SOLCH</name>
<sequence>MESKGKRVPTGDSLPFPESDMQQNYTIPKCTVEENTIIYIALKMPKTRARVRMTRNKHHCVGRRDVISNLLVLDSTLTGPAGQIIGKSWNHHMNCQNYIKQVSHK</sequence>
<evidence type="ECO:0000313" key="2">
    <source>
        <dbReference type="EMBL" id="JAP11811.1"/>
    </source>
</evidence>
<dbReference type="EMBL" id="GEDG01030655">
    <property type="protein sequence ID" value="JAP11811.1"/>
    <property type="molecule type" value="Transcribed_RNA"/>
</dbReference>
<protein>
    <submittedName>
        <fullName evidence="2">Putative ovule protein</fullName>
    </submittedName>
</protein>
<proteinExistence type="predicted"/>
<dbReference type="AlphaFoldDB" id="A0A0V0GV90"/>
<feature type="region of interest" description="Disordered" evidence="1">
    <location>
        <begin position="1"/>
        <end position="21"/>
    </location>
</feature>
<accession>A0A0V0GV90</accession>
<organism evidence="2">
    <name type="scientific">Solanum chacoense</name>
    <name type="common">Chaco potato</name>
    <dbReference type="NCBI Taxonomy" id="4108"/>
    <lineage>
        <taxon>Eukaryota</taxon>
        <taxon>Viridiplantae</taxon>
        <taxon>Streptophyta</taxon>
        <taxon>Embryophyta</taxon>
        <taxon>Tracheophyta</taxon>
        <taxon>Spermatophyta</taxon>
        <taxon>Magnoliopsida</taxon>
        <taxon>eudicotyledons</taxon>
        <taxon>Gunneridae</taxon>
        <taxon>Pentapetalae</taxon>
        <taxon>asterids</taxon>
        <taxon>lamiids</taxon>
        <taxon>Solanales</taxon>
        <taxon>Solanaceae</taxon>
        <taxon>Solanoideae</taxon>
        <taxon>Solaneae</taxon>
        <taxon>Solanum</taxon>
    </lineage>
</organism>
<evidence type="ECO:0000256" key="1">
    <source>
        <dbReference type="SAM" id="MobiDB-lite"/>
    </source>
</evidence>
<reference evidence="2" key="1">
    <citation type="submission" date="2015-12" db="EMBL/GenBank/DDBJ databases">
        <title>Gene expression during late stages of embryo sac development: a critical building block for successful pollen-pistil interactions.</title>
        <authorList>
            <person name="Liu Y."/>
            <person name="Joly V."/>
            <person name="Sabar M."/>
            <person name="Matton D.P."/>
        </authorList>
    </citation>
    <scope>NUCLEOTIDE SEQUENCE</scope>
</reference>